<name>M1LYB7_9PROT</name>
<dbReference type="Pfam" id="PF04430">
    <property type="entry name" value="DUF498"/>
    <property type="match status" value="1"/>
</dbReference>
<dbReference type="AlphaFoldDB" id="M1LYB7"/>
<evidence type="ECO:0000313" key="2">
    <source>
        <dbReference type="Proteomes" id="UP000011658"/>
    </source>
</evidence>
<keyword evidence="2" id="KW-1185">Reference proteome</keyword>
<dbReference type="HOGENOM" id="CLU_074390_2_1_4"/>
<dbReference type="EMBL" id="CP003806">
    <property type="protein sequence ID" value="AGF49071.1"/>
    <property type="molecule type" value="Genomic_DNA"/>
</dbReference>
<dbReference type="InterPro" id="IPR036748">
    <property type="entry name" value="MTH938-like_sf"/>
</dbReference>
<dbReference type="PANTHER" id="PTHR21192">
    <property type="entry name" value="NUCLEAR PROTEIN E3-3"/>
    <property type="match status" value="1"/>
</dbReference>
<protein>
    <recommendedName>
        <fullName evidence="3">Mth938-like domain-containing protein</fullName>
    </recommendedName>
</protein>
<dbReference type="RefSeq" id="WP_015389556.1">
    <property type="nucleotide sequence ID" value="NC_020284.1"/>
</dbReference>
<dbReference type="PANTHER" id="PTHR21192:SF2">
    <property type="entry name" value="NADH DEHYDROGENASE [UBIQUINONE] 1 ALPHA SUBCOMPLEX ASSEMBLY FACTOR 3"/>
    <property type="match status" value="1"/>
</dbReference>
<evidence type="ECO:0008006" key="3">
    <source>
        <dbReference type="Google" id="ProtNLM"/>
    </source>
</evidence>
<organism evidence="1 2">
    <name type="scientific">Candidatus Kinetoplastidibacterium galati TCC219</name>
    <dbReference type="NCBI Taxonomy" id="1208921"/>
    <lineage>
        <taxon>Bacteria</taxon>
        <taxon>Pseudomonadati</taxon>
        <taxon>Pseudomonadota</taxon>
        <taxon>Betaproteobacteria</taxon>
        <taxon>Candidatus Kinetoplastidibacterium</taxon>
    </lineage>
</organism>
<reference evidence="1 2" key="1">
    <citation type="journal article" date="2013" name="Genome Biol. Evol.">
        <title>Genome evolution and phylogenomic analysis of candidatus kinetoplastibacterium, the betaproteobacterial endosymbionts of strigomonas and angomonas.</title>
        <authorList>
            <person name="Alves J.M."/>
            <person name="Serrano M.G."/>
            <person name="Maia da Silva F."/>
            <person name="Voegtly L.J."/>
            <person name="Matveyev A.V."/>
            <person name="Teixeira M.M."/>
            <person name="Camargo E.P."/>
            <person name="Buck G.A."/>
        </authorList>
    </citation>
    <scope>NUCLEOTIDE SEQUENCE [LARGE SCALE GENOMIC DNA]</scope>
    <source>
        <strain evidence="1 2">TCC219</strain>
    </source>
</reference>
<dbReference type="eggNOG" id="COG3737">
    <property type="taxonomic scope" value="Bacteria"/>
</dbReference>
<dbReference type="Gene3D" id="3.40.1230.10">
    <property type="entry name" value="MTH938-like"/>
    <property type="match status" value="1"/>
</dbReference>
<dbReference type="STRING" id="1208921.ST1E_0697"/>
<dbReference type="InterPro" id="IPR007523">
    <property type="entry name" value="NDUFAF3/AAMDC"/>
</dbReference>
<sequence length="133" mass="15050">MKLHSEDYTSNNVINSYKEGSININGIAYTDNILFSNSGKILKWDIVNVLDIDCKILINMLESLRYQEILQKPVEFILIGAGSKYVARNDFIINSIPVLGIGIEIMKTSSAIYTYNAMLMQDRQVLTALIIRD</sequence>
<accession>M1LYB7</accession>
<proteinExistence type="predicted"/>
<evidence type="ECO:0000313" key="1">
    <source>
        <dbReference type="EMBL" id="AGF49071.1"/>
    </source>
</evidence>
<gene>
    <name evidence="1" type="ORF">ST1E_0697</name>
</gene>
<dbReference type="PATRIC" id="fig|1208921.3.peg.352"/>
<dbReference type="SUPFAM" id="SSF64076">
    <property type="entry name" value="MTH938-like"/>
    <property type="match status" value="1"/>
</dbReference>
<dbReference type="KEGG" id="kga:ST1E_0697"/>
<dbReference type="Proteomes" id="UP000011658">
    <property type="component" value="Chromosome"/>
</dbReference>
<dbReference type="OrthoDB" id="9800373at2"/>